<dbReference type="PROSITE" id="PS51689">
    <property type="entry name" value="SAM_RNA_A_N6_MT"/>
    <property type="match status" value="1"/>
</dbReference>
<proteinExistence type="inferred from homology"/>
<keyword evidence="3 7" id="KW-0489">Methyltransferase</keyword>
<comment type="function">
    <text evidence="7">Specifically dimethylates two adjacent adenosines (A1518 and A1519) in the loop of a conserved hairpin near the 3'-end of 16S rRNA in the 30S particle. May play a critical role in biogenesis of 30S subunits.</text>
</comment>
<evidence type="ECO:0000256" key="7">
    <source>
        <dbReference type="HAMAP-Rule" id="MF_00607"/>
    </source>
</evidence>
<dbReference type="InterPro" id="IPR001737">
    <property type="entry name" value="KsgA/Erm"/>
</dbReference>
<dbReference type="InterPro" id="IPR020596">
    <property type="entry name" value="rRNA_Ade_Mease_Trfase_CS"/>
</dbReference>
<dbReference type="NCBIfam" id="TIGR00755">
    <property type="entry name" value="ksgA"/>
    <property type="match status" value="1"/>
</dbReference>
<feature type="binding site" evidence="7 8">
    <location>
        <position position="30"/>
    </location>
    <ligand>
        <name>S-adenosyl-L-methionine</name>
        <dbReference type="ChEBI" id="CHEBI:59789"/>
    </ligand>
</feature>
<dbReference type="InterPro" id="IPR011530">
    <property type="entry name" value="rRNA_adenine_dimethylase"/>
</dbReference>
<dbReference type="STRING" id="52694.ACWI_28460"/>
<dbReference type="PANTHER" id="PTHR11727:SF7">
    <property type="entry name" value="DIMETHYLADENOSINE TRANSFERASE-RELATED"/>
    <property type="match status" value="1"/>
</dbReference>
<sequence>MEKLTSPRVIEALLKKYDLHFNKRFGQNFLIDENIVQKIVKAGDVSERDLVLEIGPGIGTMTQALSDHAGKVISVEIDKKLIPVLHETLNDCDNVEIVQGDILKTNVREILGDQLVTMPLKIVANLPYYITTPIIMGFLESDLPIESMTFLIQKEVGERLCGVPGTKAYGSLSIVAQFYADISIDFEVPAHVFIPKPKVDSIVVTLKKLTVPKIALENKELFLSVVKASFLNRRKTLINGLTMNTPFDKAVLMEVLEVCNIAPGIRGETLTGSDFGRIANELNSRISQSVESEAMNE</sequence>
<evidence type="ECO:0000256" key="8">
    <source>
        <dbReference type="PROSITE-ProRule" id="PRU01026"/>
    </source>
</evidence>
<dbReference type="Gene3D" id="1.10.8.100">
    <property type="entry name" value="Ribosomal RNA adenine dimethylase-like, domain 2"/>
    <property type="match status" value="1"/>
</dbReference>
<comment type="catalytic activity">
    <reaction evidence="7">
        <text>adenosine(1518)/adenosine(1519) in 16S rRNA + 4 S-adenosyl-L-methionine = N(6)-dimethyladenosine(1518)/N(6)-dimethyladenosine(1519) in 16S rRNA + 4 S-adenosyl-L-homocysteine + 4 H(+)</text>
        <dbReference type="Rhea" id="RHEA:19609"/>
        <dbReference type="Rhea" id="RHEA-COMP:10232"/>
        <dbReference type="Rhea" id="RHEA-COMP:10233"/>
        <dbReference type="ChEBI" id="CHEBI:15378"/>
        <dbReference type="ChEBI" id="CHEBI:57856"/>
        <dbReference type="ChEBI" id="CHEBI:59789"/>
        <dbReference type="ChEBI" id="CHEBI:74411"/>
        <dbReference type="ChEBI" id="CHEBI:74493"/>
        <dbReference type="EC" id="2.1.1.182"/>
    </reaction>
</comment>
<feature type="domain" description="Ribosomal RNA adenine methylase transferase N-terminal" evidence="9">
    <location>
        <begin position="35"/>
        <end position="210"/>
    </location>
</feature>
<dbReference type="Gene3D" id="3.40.50.150">
    <property type="entry name" value="Vaccinia Virus protein VP39"/>
    <property type="match status" value="1"/>
</dbReference>
<dbReference type="EMBL" id="VSLA01000024">
    <property type="protein sequence ID" value="TYC84836.1"/>
    <property type="molecule type" value="Genomic_DNA"/>
</dbReference>
<name>A0A1F2PEL0_9FIRM</name>
<dbReference type="SUPFAM" id="SSF53335">
    <property type="entry name" value="S-adenosyl-L-methionine-dependent methyltransferases"/>
    <property type="match status" value="1"/>
</dbReference>
<feature type="binding site" evidence="7 8">
    <location>
        <position position="28"/>
    </location>
    <ligand>
        <name>S-adenosyl-L-methionine</name>
        <dbReference type="ChEBI" id="CHEBI:59789"/>
    </ligand>
</feature>
<comment type="caution">
    <text evidence="10">The sequence shown here is derived from an EMBL/GenBank/DDBJ whole genome shotgun (WGS) entry which is preliminary data.</text>
</comment>
<dbReference type="RefSeq" id="WP_070372107.1">
    <property type="nucleotide sequence ID" value="NZ_CP097897.1"/>
</dbReference>
<dbReference type="GO" id="GO:0003723">
    <property type="term" value="F:RNA binding"/>
    <property type="evidence" value="ECO:0007669"/>
    <property type="project" value="UniProtKB-UniRule"/>
</dbReference>
<evidence type="ECO:0000256" key="5">
    <source>
        <dbReference type="ARBA" id="ARBA00022691"/>
    </source>
</evidence>
<evidence type="ECO:0000256" key="2">
    <source>
        <dbReference type="ARBA" id="ARBA00022552"/>
    </source>
</evidence>
<feature type="binding site" evidence="7 8">
    <location>
        <position position="125"/>
    </location>
    <ligand>
        <name>S-adenosyl-L-methionine</name>
        <dbReference type="ChEBI" id="CHEBI:59789"/>
    </ligand>
</feature>
<evidence type="ECO:0000313" key="11">
    <source>
        <dbReference type="EMBL" id="TYC84836.1"/>
    </source>
</evidence>
<keyword evidence="1 7" id="KW-0963">Cytoplasm</keyword>
<comment type="subcellular location">
    <subcellularLocation>
        <location evidence="7">Cytoplasm</location>
    </subcellularLocation>
</comment>
<dbReference type="InterPro" id="IPR023165">
    <property type="entry name" value="rRNA_Ade_diMease-like_C"/>
</dbReference>
<dbReference type="FunFam" id="3.40.50.150:FF:000023">
    <property type="entry name" value="Ribosomal RNA small subunit methyltransferase A"/>
    <property type="match status" value="1"/>
</dbReference>
<protein>
    <recommendedName>
        <fullName evidence="7">Ribosomal RNA small subunit methyltransferase A</fullName>
        <ecNumber evidence="7">2.1.1.182</ecNumber>
    </recommendedName>
    <alternativeName>
        <fullName evidence="7">16S rRNA (adenine(1518)-N(6)/adenine(1519)-N(6))-dimethyltransferase</fullName>
    </alternativeName>
    <alternativeName>
        <fullName evidence="7">16S rRNA dimethyladenosine transferase</fullName>
    </alternativeName>
    <alternativeName>
        <fullName evidence="7">16S rRNA dimethylase</fullName>
    </alternativeName>
    <alternativeName>
        <fullName evidence="7">S-adenosylmethionine-6-N', N'-adenosyl(rRNA) dimethyltransferase</fullName>
    </alternativeName>
</protein>
<keyword evidence="4 7" id="KW-0808">Transferase</keyword>
<evidence type="ECO:0000313" key="10">
    <source>
        <dbReference type="EMBL" id="OFV69708.1"/>
    </source>
</evidence>
<evidence type="ECO:0000313" key="13">
    <source>
        <dbReference type="Proteomes" id="UP000322619"/>
    </source>
</evidence>
<evidence type="ECO:0000313" key="12">
    <source>
        <dbReference type="Proteomes" id="UP000176244"/>
    </source>
</evidence>
<feature type="binding site" evidence="7 8">
    <location>
        <position position="76"/>
    </location>
    <ligand>
        <name>S-adenosyl-L-methionine</name>
        <dbReference type="ChEBI" id="CHEBI:59789"/>
    </ligand>
</feature>
<keyword evidence="2 7" id="KW-0698">rRNA processing</keyword>
<dbReference type="HAMAP" id="MF_00607">
    <property type="entry name" value="16SrRNA_methyltr_A"/>
    <property type="match status" value="1"/>
</dbReference>
<evidence type="ECO:0000256" key="3">
    <source>
        <dbReference type="ARBA" id="ARBA00022603"/>
    </source>
</evidence>
<evidence type="ECO:0000256" key="6">
    <source>
        <dbReference type="ARBA" id="ARBA00022884"/>
    </source>
</evidence>
<dbReference type="InterPro" id="IPR029063">
    <property type="entry name" value="SAM-dependent_MTases_sf"/>
</dbReference>
<dbReference type="Proteomes" id="UP000176244">
    <property type="component" value="Unassembled WGS sequence"/>
</dbReference>
<evidence type="ECO:0000256" key="1">
    <source>
        <dbReference type="ARBA" id="ARBA00022490"/>
    </source>
</evidence>
<dbReference type="PANTHER" id="PTHR11727">
    <property type="entry name" value="DIMETHYLADENOSINE TRANSFERASE"/>
    <property type="match status" value="1"/>
</dbReference>
<reference evidence="10 12" key="1">
    <citation type="submission" date="2015-09" db="EMBL/GenBank/DDBJ databases">
        <title>Genome sequence of Acetobacterium wieringae DSM 1911.</title>
        <authorList>
            <person name="Poehlein A."/>
            <person name="Bengelsdorf F.R."/>
            <person name="Schiel-Bengelsdorf B."/>
            <person name="Duerre P."/>
            <person name="Daniel R."/>
        </authorList>
    </citation>
    <scope>NUCLEOTIDE SEQUENCE [LARGE SCALE GENOMIC DNA]</scope>
    <source>
        <strain evidence="10 12">DSM 1911</strain>
    </source>
</reference>
<dbReference type="PROSITE" id="PS01131">
    <property type="entry name" value="RRNA_A_DIMETH"/>
    <property type="match status" value="1"/>
</dbReference>
<dbReference type="Proteomes" id="UP000322619">
    <property type="component" value="Unassembled WGS sequence"/>
</dbReference>
<keyword evidence="5 7" id="KW-0949">S-adenosyl-L-methionine</keyword>
<accession>A0A1F2PEL0</accession>
<dbReference type="GO" id="GO:0005829">
    <property type="term" value="C:cytosol"/>
    <property type="evidence" value="ECO:0007669"/>
    <property type="project" value="TreeGrafter"/>
</dbReference>
<dbReference type="Pfam" id="PF00398">
    <property type="entry name" value="RrnaAD"/>
    <property type="match status" value="1"/>
</dbReference>
<dbReference type="EMBL" id="LKEU01000037">
    <property type="protein sequence ID" value="OFV69708.1"/>
    <property type="molecule type" value="Genomic_DNA"/>
</dbReference>
<evidence type="ECO:0000259" key="9">
    <source>
        <dbReference type="SMART" id="SM00650"/>
    </source>
</evidence>
<comment type="similarity">
    <text evidence="7">Belongs to the class I-like SAM-binding methyltransferase superfamily. rRNA adenine N(6)-methyltransferase family. RsmA subfamily.</text>
</comment>
<feature type="binding site" evidence="7 8">
    <location>
        <position position="101"/>
    </location>
    <ligand>
        <name>S-adenosyl-L-methionine</name>
        <dbReference type="ChEBI" id="CHEBI:59789"/>
    </ligand>
</feature>
<feature type="binding site" evidence="7 8">
    <location>
        <position position="55"/>
    </location>
    <ligand>
        <name>S-adenosyl-L-methionine</name>
        <dbReference type="ChEBI" id="CHEBI:59789"/>
    </ligand>
</feature>
<dbReference type="OrthoDB" id="9814755at2"/>
<keyword evidence="6 7" id="KW-0694">RNA-binding</keyword>
<dbReference type="AlphaFoldDB" id="A0A1F2PEL0"/>
<dbReference type="CDD" id="cd02440">
    <property type="entry name" value="AdoMet_MTases"/>
    <property type="match status" value="1"/>
</dbReference>
<dbReference type="InterPro" id="IPR020598">
    <property type="entry name" value="rRNA_Ade_methylase_Trfase_N"/>
</dbReference>
<reference evidence="11 13" key="2">
    <citation type="submission" date="2019-08" db="EMBL/GenBank/DDBJ databases">
        <title>Isolation and enrichment of carboxydotrophic bacteria from anaerobic sludge for the production of bio-based chemicals from syngas.</title>
        <authorList>
            <person name="Antares A.L."/>
            <person name="Moreira J."/>
            <person name="Diender M."/>
            <person name="Parshina S.N."/>
            <person name="Stams A.J.M."/>
            <person name="Alves M."/>
            <person name="Alves J.I."/>
            <person name="Sousa D.Z."/>
        </authorList>
    </citation>
    <scope>NUCLEOTIDE SEQUENCE [LARGE SCALE GENOMIC DNA]</scope>
    <source>
        <strain evidence="11 13">JM</strain>
    </source>
</reference>
<organism evidence="10 12">
    <name type="scientific">Acetobacterium wieringae</name>
    <dbReference type="NCBI Taxonomy" id="52694"/>
    <lineage>
        <taxon>Bacteria</taxon>
        <taxon>Bacillati</taxon>
        <taxon>Bacillota</taxon>
        <taxon>Clostridia</taxon>
        <taxon>Eubacteriales</taxon>
        <taxon>Eubacteriaceae</taxon>
        <taxon>Acetobacterium</taxon>
    </lineage>
</organism>
<evidence type="ECO:0000256" key="4">
    <source>
        <dbReference type="ARBA" id="ARBA00022679"/>
    </source>
</evidence>
<gene>
    <name evidence="7 10" type="primary">rsmA</name>
    <name evidence="7" type="synonym">ksgA</name>
    <name evidence="10" type="ORF">ACWI_28460</name>
    <name evidence="11" type="ORF">FXB42_10925</name>
</gene>
<dbReference type="SMART" id="SM00650">
    <property type="entry name" value="rADc"/>
    <property type="match status" value="1"/>
</dbReference>
<dbReference type="EC" id="2.1.1.182" evidence="7"/>
<dbReference type="GO" id="GO:0052908">
    <property type="term" value="F:16S rRNA (adenine(1518)-N(6)/adenine(1519)-N(6))-dimethyltransferase activity"/>
    <property type="evidence" value="ECO:0007669"/>
    <property type="project" value="UniProtKB-EC"/>
</dbReference>